<dbReference type="InterPro" id="IPR017145">
    <property type="entry name" value="Aminobenzoyl-glu_utiliz_pB"/>
</dbReference>
<dbReference type="InterPro" id="IPR052030">
    <property type="entry name" value="Peptidase_M20/M20A_hydrolases"/>
</dbReference>
<dbReference type="PANTHER" id="PTHR30575">
    <property type="entry name" value="PEPTIDASE M20"/>
    <property type="match status" value="1"/>
</dbReference>
<dbReference type="InterPro" id="IPR017439">
    <property type="entry name" value="Amidohydrolase"/>
</dbReference>
<evidence type="ECO:0000259" key="1">
    <source>
        <dbReference type="Pfam" id="PF07687"/>
    </source>
</evidence>
<comment type="caution">
    <text evidence="2">The sequence shown here is derived from an EMBL/GenBank/DDBJ whole genome shotgun (WGS) entry which is preliminary data.</text>
</comment>
<reference evidence="2" key="1">
    <citation type="submission" date="2020-10" db="EMBL/GenBank/DDBJ databases">
        <authorList>
            <person name="Gilroy R."/>
        </authorList>
    </citation>
    <scope>NUCLEOTIDE SEQUENCE</scope>
    <source>
        <strain evidence="2">CHK180-2868</strain>
    </source>
</reference>
<dbReference type="PIRSF" id="PIRSF037227">
    <property type="entry name" value="Aminobenzoyl-glu_utiliz_pB"/>
    <property type="match status" value="1"/>
</dbReference>
<dbReference type="FunFam" id="3.30.70.360:FF:000004">
    <property type="entry name" value="Peptidase M20 domain-containing protein 2"/>
    <property type="match status" value="1"/>
</dbReference>
<dbReference type="GO" id="GO:0016805">
    <property type="term" value="F:dipeptidase activity"/>
    <property type="evidence" value="ECO:0007669"/>
    <property type="project" value="TreeGrafter"/>
</dbReference>
<dbReference type="NCBIfam" id="TIGR01891">
    <property type="entry name" value="amidohydrolases"/>
    <property type="match status" value="1"/>
</dbReference>
<feature type="domain" description="Peptidase M20 dimerisation" evidence="1">
    <location>
        <begin position="182"/>
        <end position="276"/>
    </location>
</feature>
<dbReference type="Gene3D" id="3.30.70.360">
    <property type="match status" value="1"/>
</dbReference>
<protein>
    <submittedName>
        <fullName evidence="2">Amidohydrolase</fullName>
    </submittedName>
</protein>
<gene>
    <name evidence="2" type="ORF">IAB28_02575</name>
</gene>
<dbReference type="SUPFAM" id="SSF55031">
    <property type="entry name" value="Bacterial exopeptidase dimerisation domain"/>
    <property type="match status" value="1"/>
</dbReference>
<dbReference type="InterPro" id="IPR011650">
    <property type="entry name" value="Peptidase_M20_dimer"/>
</dbReference>
<dbReference type="SUPFAM" id="SSF53187">
    <property type="entry name" value="Zn-dependent exopeptidases"/>
    <property type="match status" value="1"/>
</dbReference>
<dbReference type="Gene3D" id="3.40.630.10">
    <property type="entry name" value="Zn peptidases"/>
    <property type="match status" value="1"/>
</dbReference>
<dbReference type="Pfam" id="PF07687">
    <property type="entry name" value="M20_dimer"/>
    <property type="match status" value="1"/>
</dbReference>
<dbReference type="AlphaFoldDB" id="A0A9D1A4T1"/>
<dbReference type="EMBL" id="DVGC01000011">
    <property type="protein sequence ID" value="HIR04838.1"/>
    <property type="molecule type" value="Genomic_DNA"/>
</dbReference>
<evidence type="ECO:0000313" key="3">
    <source>
        <dbReference type="Proteomes" id="UP000824250"/>
    </source>
</evidence>
<dbReference type="GO" id="GO:0071713">
    <property type="term" value="F:para-aminobenzoyl-glutamate hydrolase activity"/>
    <property type="evidence" value="ECO:0007669"/>
    <property type="project" value="TreeGrafter"/>
</dbReference>
<dbReference type="GO" id="GO:0005737">
    <property type="term" value="C:cytoplasm"/>
    <property type="evidence" value="ECO:0007669"/>
    <property type="project" value="TreeGrafter"/>
</dbReference>
<proteinExistence type="predicted"/>
<dbReference type="InterPro" id="IPR036264">
    <property type="entry name" value="Bact_exopeptidase_dim_dom"/>
</dbReference>
<evidence type="ECO:0000313" key="2">
    <source>
        <dbReference type="EMBL" id="HIR04838.1"/>
    </source>
</evidence>
<accession>A0A9D1A4T1</accession>
<name>A0A9D1A4T1_9FIRM</name>
<dbReference type="GO" id="GO:0046657">
    <property type="term" value="P:folic acid catabolic process"/>
    <property type="evidence" value="ECO:0007669"/>
    <property type="project" value="TreeGrafter"/>
</dbReference>
<organism evidence="2 3">
    <name type="scientific">Candidatus Copromonas faecavium</name>
    <name type="common">nom. illeg.</name>
    <dbReference type="NCBI Taxonomy" id="2840740"/>
    <lineage>
        <taxon>Bacteria</taxon>
        <taxon>Bacillati</taxon>
        <taxon>Bacillota</taxon>
        <taxon>Clostridia</taxon>
        <taxon>Lachnospirales</taxon>
        <taxon>Lachnospiraceae</taxon>
        <taxon>Candidatus Copromonas (nom. illeg.)</taxon>
    </lineage>
</organism>
<dbReference type="PANTHER" id="PTHR30575:SF0">
    <property type="entry name" value="XAA-ARG DIPEPTIDASE"/>
    <property type="match status" value="1"/>
</dbReference>
<dbReference type="Proteomes" id="UP000824250">
    <property type="component" value="Unassembled WGS sequence"/>
</dbReference>
<sequence>MIDTIATKAVEQNAEILTDLAKKIWEHPETAFHEVKACEWTAEVLKNAGFDVEIGYVGMPTAIRATWGKGHPKIGFLGEYDALPGLSQKVSTKKEPVVCGAPGQGCGHNLLGVSCVGAALGMKAELEATGKEGTVVFYGCPAEEVLTGKAFMAREGAFADLDAAFSWHGSAKNMVSLGTMTGLNSAVFHFHGVTAHAGGDPQNGRSALDAVELMNVGANYLREHVTSDVRIHYVIKEGGTAPNIVPDNASVWYYVRALSREAVEDTYRRLVKIAEGAAHMTETELEIEFMGGCYNTLNPVVMTNMTHEVMEQIERPQWTDEEKAFAEALNEQSPQYEAIKAAGELEDGPLSTCVAPVSYENGYGSTDVGDVQHIVPCVQVMSATYNLAAPGHSWQITACAGMSIGMKGMLFGSKVMAAAAMKLVDDPKLMEEVKEGWKKQMKGRTYKCPIPKEIPIPQP</sequence>
<reference evidence="2" key="2">
    <citation type="journal article" date="2021" name="PeerJ">
        <title>Extensive microbial diversity within the chicken gut microbiome revealed by metagenomics and culture.</title>
        <authorList>
            <person name="Gilroy R."/>
            <person name="Ravi A."/>
            <person name="Getino M."/>
            <person name="Pursley I."/>
            <person name="Horton D.L."/>
            <person name="Alikhan N.F."/>
            <person name="Baker D."/>
            <person name="Gharbi K."/>
            <person name="Hall N."/>
            <person name="Watson M."/>
            <person name="Adriaenssens E.M."/>
            <person name="Foster-Nyarko E."/>
            <person name="Jarju S."/>
            <person name="Secka A."/>
            <person name="Antonio M."/>
            <person name="Oren A."/>
            <person name="Chaudhuri R.R."/>
            <person name="La Ragione R."/>
            <person name="Hildebrand F."/>
            <person name="Pallen M.J."/>
        </authorList>
    </citation>
    <scope>NUCLEOTIDE SEQUENCE</scope>
    <source>
        <strain evidence="2">CHK180-2868</strain>
    </source>
</reference>